<dbReference type="RefSeq" id="WP_168885006.1">
    <property type="nucleotide sequence ID" value="NZ_JABAIL010000011.1"/>
</dbReference>
<proteinExistence type="predicted"/>
<comment type="caution">
    <text evidence="3">The sequence shown here is derived from an EMBL/GenBank/DDBJ whole genome shotgun (WGS) entry which is preliminary data.</text>
</comment>
<dbReference type="Gene3D" id="3.20.20.80">
    <property type="entry name" value="Glycosidases"/>
    <property type="match status" value="1"/>
</dbReference>
<accession>A0A7X8XYN3</accession>
<dbReference type="Pfam" id="PF18040">
    <property type="entry name" value="BPA_C"/>
    <property type="match status" value="1"/>
</dbReference>
<protein>
    <submittedName>
        <fullName evidence="3">Beta-agarase</fullName>
    </submittedName>
</protein>
<dbReference type="SUPFAM" id="SSF51445">
    <property type="entry name" value="(Trans)glycosidases"/>
    <property type="match status" value="1"/>
</dbReference>
<evidence type="ECO:0000313" key="4">
    <source>
        <dbReference type="Proteomes" id="UP000585050"/>
    </source>
</evidence>
<dbReference type="Proteomes" id="UP000585050">
    <property type="component" value="Unassembled WGS sequence"/>
</dbReference>
<dbReference type="AlphaFoldDB" id="A0A7X8XYN3"/>
<dbReference type="EMBL" id="JABAIL010000011">
    <property type="protein sequence ID" value="NLR94293.1"/>
    <property type="molecule type" value="Genomic_DNA"/>
</dbReference>
<dbReference type="CDD" id="cd21510">
    <property type="entry name" value="agarase_cat"/>
    <property type="match status" value="1"/>
</dbReference>
<dbReference type="InterPro" id="IPR040527">
    <property type="entry name" value="Beta-sand_Porphyrn"/>
</dbReference>
<sequence>MNALKPFFTLFIGCICFYQSVIAQTSTINIYPQQRYSIGSIQEFDRSKYIVLHATQMEHDFIGSEKLMDYVINDLDVYLGRNNGIMGGVIHRSKENPKQTGFVDPNFMETAGKRFREVEYAKKWKHTHQYESHNFEMVGGQVQFFWTGHSTNINHPEKGWTISGPEAIGDFMGQFINEFYRDKGTPISDGPIRPEYVEVINEPLWELIDGVADLSERKEPKEIFEFHNKASQAFKKHNTEVKIGGYTAAFPFFDDADFEQWNSRMKLFYDMSGEYMDFVSIHLYDFNHHHLGDNDPTTFDGPINFTGGRIEATLDLMESYSMKKYGTVIPILISEYGGRDHATEGKPWYAERDWDYMKSMSPMMMQFMQRPDHIVKAIPFMIGKAEWGRKENPYPWRLLRQEFELEGKSKKWVFTDQIKFYELWSEVKGSKINITSQDPTLLVDAYKDDNHIYVALSNLTRIPKNVSLNLLNLPKESLLKVEGKQLTLKDHQPILVLINSQLGDTYQLDSEGTAIITYTFKEEITSLVNIKETKHYSDLILQEIQASKATTYTFDKLNTTNLSSAKIRIGYSRPHGQKVFPTVRVNGKEVQVPQQLMGQSQHLRPQLFTSIEVDVPKEYLLESNTVEITFPDEGGHISSVILKELTKNNISE</sequence>
<feature type="domain" description="Beta-porphyranase A C-terminal" evidence="1">
    <location>
        <begin position="551"/>
        <end position="643"/>
    </location>
</feature>
<dbReference type="Gene3D" id="2.60.120.1200">
    <property type="match status" value="1"/>
</dbReference>
<evidence type="ECO:0000259" key="2">
    <source>
        <dbReference type="Pfam" id="PF18206"/>
    </source>
</evidence>
<dbReference type="Pfam" id="PF18206">
    <property type="entry name" value="Porphyrn_cat_1"/>
    <property type="match status" value="1"/>
</dbReference>
<dbReference type="InterPro" id="IPR017853">
    <property type="entry name" value="GH"/>
</dbReference>
<evidence type="ECO:0000313" key="3">
    <source>
        <dbReference type="EMBL" id="NLR94293.1"/>
    </source>
</evidence>
<keyword evidence="4" id="KW-1185">Reference proteome</keyword>
<reference evidence="3 4" key="1">
    <citation type="submission" date="2020-04" db="EMBL/GenBank/DDBJ databases">
        <title>Flammeovirga sp. SR4, a novel species isolated from seawater.</title>
        <authorList>
            <person name="Wang X."/>
        </authorList>
    </citation>
    <scope>NUCLEOTIDE SEQUENCE [LARGE SCALE GENOMIC DNA]</scope>
    <source>
        <strain evidence="3 4">SR4</strain>
    </source>
</reference>
<dbReference type="InterPro" id="IPR041224">
    <property type="entry name" value="BPA_C"/>
</dbReference>
<evidence type="ECO:0000259" key="1">
    <source>
        <dbReference type="Pfam" id="PF18040"/>
    </source>
</evidence>
<feature type="domain" description="Porphyranase beta-sandwich" evidence="2">
    <location>
        <begin position="442"/>
        <end position="542"/>
    </location>
</feature>
<gene>
    <name evidence="3" type="ORF">HGP29_24025</name>
</gene>
<name>A0A7X8XYN3_9BACT</name>
<organism evidence="3 4">
    <name type="scientific">Flammeovirga agarivorans</name>
    <dbReference type="NCBI Taxonomy" id="2726742"/>
    <lineage>
        <taxon>Bacteria</taxon>
        <taxon>Pseudomonadati</taxon>
        <taxon>Bacteroidota</taxon>
        <taxon>Cytophagia</taxon>
        <taxon>Cytophagales</taxon>
        <taxon>Flammeovirgaceae</taxon>
        <taxon>Flammeovirga</taxon>
    </lineage>
</organism>